<keyword evidence="2" id="KW-1185">Reference proteome</keyword>
<reference evidence="1 2" key="1">
    <citation type="journal article" date="2019" name="Genome Biol. Evol.">
        <title>Insights into the evolution of the New World diploid cottons (Gossypium, subgenus Houzingenia) based on genome sequencing.</title>
        <authorList>
            <person name="Grover C.E."/>
            <person name="Arick M.A. 2nd"/>
            <person name="Thrash A."/>
            <person name="Conover J.L."/>
            <person name="Sanders W.S."/>
            <person name="Peterson D.G."/>
            <person name="Frelichowski J.E."/>
            <person name="Scheffler J.A."/>
            <person name="Scheffler B.E."/>
            <person name="Wendel J.F."/>
        </authorList>
    </citation>
    <scope>NUCLEOTIDE SEQUENCE [LARGE SCALE GENOMIC DNA]</scope>
    <source>
        <strain evidence="1">157</strain>
        <tissue evidence="1">Leaf</tissue>
    </source>
</reference>
<name>A0A7J8NEI3_9ROSI</name>
<organism evidence="1 2">
    <name type="scientific">Gossypium lobatum</name>
    <dbReference type="NCBI Taxonomy" id="34289"/>
    <lineage>
        <taxon>Eukaryota</taxon>
        <taxon>Viridiplantae</taxon>
        <taxon>Streptophyta</taxon>
        <taxon>Embryophyta</taxon>
        <taxon>Tracheophyta</taxon>
        <taxon>Spermatophyta</taxon>
        <taxon>Magnoliopsida</taxon>
        <taxon>eudicotyledons</taxon>
        <taxon>Gunneridae</taxon>
        <taxon>Pentapetalae</taxon>
        <taxon>rosids</taxon>
        <taxon>malvids</taxon>
        <taxon>Malvales</taxon>
        <taxon>Malvaceae</taxon>
        <taxon>Malvoideae</taxon>
        <taxon>Gossypium</taxon>
    </lineage>
</organism>
<feature type="non-terminal residue" evidence="1">
    <location>
        <position position="168"/>
    </location>
</feature>
<evidence type="ECO:0000313" key="2">
    <source>
        <dbReference type="Proteomes" id="UP000593572"/>
    </source>
</evidence>
<protein>
    <submittedName>
        <fullName evidence="1">Uncharacterized protein</fullName>
    </submittedName>
</protein>
<proteinExistence type="predicted"/>
<evidence type="ECO:0000313" key="1">
    <source>
        <dbReference type="EMBL" id="MBA0575335.1"/>
    </source>
</evidence>
<sequence>GIEVNVTPRIICDYYDTPFYDQDFIDEIELEYFRDIDMDNIINYLTERMGGWKYRPVMALCEREGVLMASTEQLLKLSRSIIADTLLQHISSLNICTFDGGPIVSTIAKDCDVYDEFDDYSSWDEEREMSAWYDDEMYCKEASIWANKVTTNQESYDRESNMPEYSIK</sequence>
<dbReference type="AlphaFoldDB" id="A0A7J8NEI3"/>
<accession>A0A7J8NEI3</accession>
<gene>
    <name evidence="1" type="ORF">Golob_027798</name>
</gene>
<dbReference type="Proteomes" id="UP000593572">
    <property type="component" value="Unassembled WGS sequence"/>
</dbReference>
<comment type="caution">
    <text evidence="1">The sequence shown here is derived from an EMBL/GenBank/DDBJ whole genome shotgun (WGS) entry which is preliminary data.</text>
</comment>
<dbReference type="EMBL" id="JABEZX010157263">
    <property type="protein sequence ID" value="MBA0575335.1"/>
    <property type="molecule type" value="Genomic_DNA"/>
</dbReference>